<dbReference type="PANTHER" id="PTHR46255">
    <property type="entry name" value="SHORT STATURE HOMEOBOX"/>
    <property type="match status" value="1"/>
</dbReference>
<dbReference type="SMART" id="SM00389">
    <property type="entry name" value="HOX"/>
    <property type="match status" value="1"/>
</dbReference>
<name>A0ABZ1CQJ4_9TREE</name>
<sequence>MDETTRSRRILPPIVTSSSSGSSSYASQDYMNRPRESPHSQPVYETSVRPPALAPFDHHSRSSLPFLSQPNEPESSSSGSRFRPSRSEFAQFPLHNANKLPLPPYDSPREETRQLQRTQQQWLEQDRGYLTSPNTPIFPPPPRPPPPRMVTGSSSHNPSRHDTPASRSQYQYGHSQSPELALSLPQSSNQRSMSHHSRSYPTSVSYRQYVVPRSEQQFLPPPPQSQPSSAASIAPTYYSEPLARVHSHESQHSTQSLAMQREFSGGSSISGSSQTGGSSSIQSGQYASMGGYKRKRTRALMTHMQQSGLMSLWKKTKFPTGAERETLGQTIGLTPRQVQVWFQNQRQKGRKALAVNGGIPEGEDPADYEELQKSPRSRRLSLEGDERISAWAGSSASSNSTRLLLDLPSTAGSGSFEPLIAHRGASSHGYQDESSSRNAIGPRSQSPYDKWGSERSDSDTRSRIQHQHQQYHHHRKRSNSYHLPQKHQPQRIVHPPRQHSHHSGSHSTSTALASANPRWISTSPTWQRTVPSVLEPAGSSRSPHSLDNPTPFSPPTTSTGSSSRPNTQPQLHQQHEQEENFWSPVRRRKSSPSIIPESIKSVYPGNVDPSAPKDIPVNKSASIVRRMRYSRSRSYELPEEEEHHRYEYEKQYPNLKRTKSTHLPPELARIALSGPLTKHTSNNIQGERQEYGFNLPGIVQRSSSSSPKPKGIPMDDVIPRQSQLTSSSSPTQVGENRRNEDDRSHMSEKREGKKPMSSNLSSLLD</sequence>
<evidence type="ECO:0000259" key="4">
    <source>
        <dbReference type="PROSITE" id="PS50071"/>
    </source>
</evidence>
<feature type="region of interest" description="Disordered" evidence="3">
    <location>
        <begin position="533"/>
        <end position="614"/>
    </location>
</feature>
<feature type="region of interest" description="Disordered" evidence="3">
    <location>
        <begin position="1"/>
        <end position="202"/>
    </location>
</feature>
<evidence type="ECO:0000256" key="1">
    <source>
        <dbReference type="PROSITE-ProRule" id="PRU00108"/>
    </source>
</evidence>
<evidence type="ECO:0000313" key="5">
    <source>
        <dbReference type="EMBL" id="WRT63647.1"/>
    </source>
</evidence>
<accession>A0ABZ1CQJ4</accession>
<proteinExistence type="predicted"/>
<feature type="domain" description="Homeobox" evidence="4">
    <location>
        <begin position="292"/>
        <end position="352"/>
    </location>
</feature>
<feature type="compositionally biased region" description="Polar residues" evidence="3">
    <location>
        <begin position="756"/>
        <end position="765"/>
    </location>
</feature>
<feature type="region of interest" description="Disordered" evidence="3">
    <location>
        <begin position="697"/>
        <end position="765"/>
    </location>
</feature>
<feature type="region of interest" description="Disordered" evidence="3">
    <location>
        <begin position="262"/>
        <end position="289"/>
    </location>
</feature>
<comment type="subcellular location">
    <subcellularLocation>
        <location evidence="1 2">Nucleus</location>
    </subcellularLocation>
</comment>
<dbReference type="Proteomes" id="UP001329825">
    <property type="component" value="Chromosome 1"/>
</dbReference>
<feature type="compositionally biased region" description="Basic and acidic residues" evidence="3">
    <location>
        <begin position="735"/>
        <end position="754"/>
    </location>
</feature>
<dbReference type="Pfam" id="PF00046">
    <property type="entry name" value="Homeodomain"/>
    <property type="match status" value="1"/>
</dbReference>
<dbReference type="InterPro" id="IPR009057">
    <property type="entry name" value="Homeodomain-like_sf"/>
</dbReference>
<evidence type="ECO:0000313" key="6">
    <source>
        <dbReference type="Proteomes" id="UP001329825"/>
    </source>
</evidence>
<dbReference type="SUPFAM" id="SSF46689">
    <property type="entry name" value="Homeodomain-like"/>
    <property type="match status" value="1"/>
</dbReference>
<feature type="compositionally biased region" description="Low complexity" evidence="3">
    <location>
        <begin position="591"/>
        <end position="602"/>
    </location>
</feature>
<feature type="compositionally biased region" description="Pro residues" evidence="3">
    <location>
        <begin position="136"/>
        <end position="148"/>
    </location>
</feature>
<dbReference type="EMBL" id="CP141881">
    <property type="protein sequence ID" value="WRT63647.1"/>
    <property type="molecule type" value="Genomic_DNA"/>
</dbReference>
<keyword evidence="1 2" id="KW-0371">Homeobox</keyword>
<feature type="region of interest" description="Disordered" evidence="3">
    <location>
        <begin position="354"/>
        <end position="381"/>
    </location>
</feature>
<feature type="compositionally biased region" description="Polar residues" evidence="3">
    <location>
        <begin position="539"/>
        <end position="548"/>
    </location>
</feature>
<evidence type="ECO:0000256" key="3">
    <source>
        <dbReference type="SAM" id="MobiDB-lite"/>
    </source>
</evidence>
<dbReference type="InterPro" id="IPR001356">
    <property type="entry name" value="HD"/>
</dbReference>
<feature type="compositionally biased region" description="Basic and acidic residues" evidence="3">
    <location>
        <begin position="451"/>
        <end position="462"/>
    </location>
</feature>
<feature type="compositionally biased region" description="Low complexity" evidence="3">
    <location>
        <begin position="721"/>
        <end position="732"/>
    </location>
</feature>
<feature type="compositionally biased region" description="Basic residues" evidence="3">
    <location>
        <begin position="463"/>
        <end position="504"/>
    </location>
</feature>
<feature type="compositionally biased region" description="Low complexity" evidence="3">
    <location>
        <begin position="264"/>
        <end position="285"/>
    </location>
</feature>
<dbReference type="InterPro" id="IPR052631">
    <property type="entry name" value="Paired_homeobox_Bicoid"/>
</dbReference>
<feature type="compositionally biased region" description="Low complexity" evidence="3">
    <location>
        <begin position="68"/>
        <end position="82"/>
    </location>
</feature>
<dbReference type="PROSITE" id="PS50071">
    <property type="entry name" value="HOMEOBOX_2"/>
    <property type="match status" value="1"/>
</dbReference>
<reference evidence="5 6" key="1">
    <citation type="submission" date="2024-01" db="EMBL/GenBank/DDBJ databases">
        <title>Comparative genomics of Cryptococcus and Kwoniella reveals pathogenesis evolution and contrasting modes of karyotype evolution via chromosome fusion or intercentromeric recombination.</title>
        <authorList>
            <person name="Coelho M.A."/>
            <person name="David-Palma M."/>
            <person name="Shea T."/>
            <person name="Bowers K."/>
            <person name="McGinley-Smith S."/>
            <person name="Mohammad A.W."/>
            <person name="Gnirke A."/>
            <person name="Yurkov A.M."/>
            <person name="Nowrousian M."/>
            <person name="Sun S."/>
            <person name="Cuomo C.A."/>
            <person name="Heitman J."/>
        </authorList>
    </citation>
    <scope>NUCLEOTIDE SEQUENCE [LARGE SCALE GENOMIC DNA]</scope>
    <source>
        <strain evidence="5">CBS 11374</strain>
    </source>
</reference>
<protein>
    <recommendedName>
        <fullName evidence="4">Homeobox domain-containing protein</fullName>
    </recommendedName>
</protein>
<keyword evidence="1 2" id="KW-0238">DNA-binding</keyword>
<dbReference type="PANTHER" id="PTHR46255:SF3">
    <property type="entry name" value="HOMEOBOX DOMAIN-CONTAINING PROTEIN"/>
    <property type="match status" value="1"/>
</dbReference>
<keyword evidence="6" id="KW-1185">Reference proteome</keyword>
<evidence type="ECO:0000256" key="2">
    <source>
        <dbReference type="RuleBase" id="RU000682"/>
    </source>
</evidence>
<keyword evidence="1 2" id="KW-0539">Nucleus</keyword>
<feature type="region of interest" description="Disordered" evidence="3">
    <location>
        <begin position="425"/>
        <end position="514"/>
    </location>
</feature>
<gene>
    <name evidence="5" type="ORF">IL334_000570</name>
</gene>
<dbReference type="GeneID" id="87952701"/>
<organism evidence="5 6">
    <name type="scientific">Kwoniella shivajii</name>
    <dbReference type="NCBI Taxonomy" id="564305"/>
    <lineage>
        <taxon>Eukaryota</taxon>
        <taxon>Fungi</taxon>
        <taxon>Dikarya</taxon>
        <taxon>Basidiomycota</taxon>
        <taxon>Agaricomycotina</taxon>
        <taxon>Tremellomycetes</taxon>
        <taxon>Tremellales</taxon>
        <taxon>Cryptococcaceae</taxon>
        <taxon>Kwoniella</taxon>
    </lineage>
</organism>
<dbReference type="RefSeq" id="XP_062788387.1">
    <property type="nucleotide sequence ID" value="XM_062932336.1"/>
</dbReference>
<feature type="compositionally biased region" description="Low complexity" evidence="3">
    <location>
        <begin position="505"/>
        <end position="514"/>
    </location>
</feature>
<feature type="compositionally biased region" description="Polar residues" evidence="3">
    <location>
        <begin position="436"/>
        <end position="447"/>
    </location>
</feature>
<feature type="DNA-binding region" description="Homeobox" evidence="1">
    <location>
        <begin position="294"/>
        <end position="353"/>
    </location>
</feature>
<dbReference type="Gene3D" id="1.10.10.60">
    <property type="entry name" value="Homeodomain-like"/>
    <property type="match status" value="1"/>
</dbReference>
<dbReference type="CDD" id="cd00086">
    <property type="entry name" value="homeodomain"/>
    <property type="match status" value="1"/>
</dbReference>
<feature type="compositionally biased region" description="Polar residues" evidence="3">
    <location>
        <begin position="165"/>
        <end position="192"/>
    </location>
</feature>
<feature type="compositionally biased region" description="Low complexity" evidence="3">
    <location>
        <begin position="555"/>
        <end position="567"/>
    </location>
</feature>
<feature type="compositionally biased region" description="Low complexity" evidence="3">
    <location>
        <begin position="17"/>
        <end position="27"/>
    </location>
</feature>